<feature type="region of interest" description="Disordered" evidence="8">
    <location>
        <begin position="465"/>
        <end position="496"/>
    </location>
</feature>
<dbReference type="Proteomes" id="UP000694726">
    <property type="component" value="Unplaced"/>
</dbReference>
<dbReference type="Pfam" id="PF19314">
    <property type="entry name" value="DUF5917"/>
    <property type="match status" value="1"/>
</dbReference>
<reference evidence="10" key="1">
    <citation type="submission" date="2025-05" db="UniProtKB">
        <authorList>
            <consortium name="Ensembl"/>
        </authorList>
    </citation>
    <scope>IDENTIFICATION</scope>
</reference>
<dbReference type="Ensembl" id="ENSSSCT00030005753.1">
    <property type="protein sequence ID" value="ENSSSCP00030002397.1"/>
    <property type="gene ID" value="ENSSSCG00030004346.1"/>
</dbReference>
<dbReference type="Proteomes" id="UP000694725">
    <property type="component" value="Unplaced"/>
</dbReference>
<evidence type="ECO:0000256" key="6">
    <source>
        <dbReference type="ARBA" id="ARBA00046048"/>
    </source>
</evidence>
<dbReference type="Proteomes" id="UP000694723">
    <property type="component" value="Unplaced"/>
</dbReference>
<feature type="domain" description="FHF complex subunit HOOK-interacting protein C-terminal" evidence="9">
    <location>
        <begin position="545"/>
        <end position="636"/>
    </location>
</feature>
<keyword evidence="1" id="KW-0813">Transport</keyword>
<comment type="similarity">
    <text evidence="3">Belongs to the FHIP family.</text>
</comment>
<dbReference type="AlphaFoldDB" id="A0A8D1AH55"/>
<dbReference type="Ensembl" id="ENSSSCT00065109122.1">
    <property type="protein sequence ID" value="ENSSSCP00065048970.1"/>
    <property type="gene ID" value="ENSSSCG00065078640.1"/>
</dbReference>
<proteinExistence type="inferred from homology"/>
<evidence type="ECO:0000256" key="5">
    <source>
        <dbReference type="ARBA" id="ARBA00041288"/>
    </source>
</evidence>
<dbReference type="GO" id="GO:0015031">
    <property type="term" value="P:protein transport"/>
    <property type="evidence" value="ECO:0007669"/>
    <property type="project" value="UniProtKB-KW"/>
</dbReference>
<comment type="function">
    <text evidence="6">Component of the FTS/Hook/FHIP complex (FHF complex). The FHF complex may function to promote vesicle trafficking and/or fusion via the homotypic vesicular protein sorting complex (the HOPS complex). FHF complex promotes the distribution of AP-4 complex to the perinuclear area of the cell.</text>
</comment>
<dbReference type="Ensembl" id="ENSSSCT00055042519.1">
    <property type="protein sequence ID" value="ENSSSCP00055033849.1"/>
    <property type="gene ID" value="ENSSSCG00055021609.1"/>
</dbReference>
<protein>
    <recommendedName>
        <fullName evidence="4">FHF complex subunit HOOK-interacting protein 1B</fullName>
    </recommendedName>
    <alternativeName>
        <fullName evidence="5">FTS- and Hook-interacting protein</fullName>
    </alternativeName>
</protein>
<dbReference type="Ensembl" id="ENSSSCT00040049126.1">
    <property type="protein sequence ID" value="ENSSSCP00040020438.1"/>
    <property type="gene ID" value="ENSSSCG00040036667.1"/>
</dbReference>
<comment type="subunit">
    <text evidence="7">Component of the FTS/Hook/FHIP complex (FHF complex), composed of AKTIP/FTS, FHIP1B, and one or more members of the Hook family of proteins HOOK1, HOOK2, and HOOK3. The FHF complex associates with the homotypic vesicular sorting complex (the HOPS complex).</text>
</comment>
<dbReference type="Proteomes" id="UP000694571">
    <property type="component" value="Unplaced"/>
</dbReference>
<evidence type="ECO:0000256" key="7">
    <source>
        <dbReference type="ARBA" id="ARBA00046925"/>
    </source>
</evidence>
<accession>A0A8D1AH55</accession>
<evidence type="ECO:0000313" key="10">
    <source>
        <dbReference type="Ensembl" id="ENSSSCP00035032215.1"/>
    </source>
</evidence>
<keyword evidence="2" id="KW-0653">Protein transport</keyword>
<dbReference type="InterPro" id="IPR019384">
    <property type="entry name" value="FHIP"/>
</dbReference>
<dbReference type="Proteomes" id="UP000694724">
    <property type="component" value="Unplaced"/>
</dbReference>
<feature type="region of interest" description="Disordered" evidence="8">
    <location>
        <begin position="673"/>
        <end position="722"/>
    </location>
</feature>
<gene>
    <name evidence="10" type="primary">FHIP1B</name>
</gene>
<feature type="compositionally biased region" description="Low complexity" evidence="8">
    <location>
        <begin position="523"/>
        <end position="542"/>
    </location>
</feature>
<evidence type="ECO:0000256" key="8">
    <source>
        <dbReference type="SAM" id="MobiDB-lite"/>
    </source>
</evidence>
<dbReference type="Ensembl" id="ENSSSCT00050096282.1">
    <property type="protein sequence ID" value="ENSSSCP00050041448.1"/>
    <property type="gene ID" value="ENSSSCG00050070617.1"/>
</dbReference>
<organism evidence="10 11">
    <name type="scientific">Sus scrofa</name>
    <name type="common">Pig</name>
    <dbReference type="NCBI Taxonomy" id="9823"/>
    <lineage>
        <taxon>Eukaryota</taxon>
        <taxon>Metazoa</taxon>
        <taxon>Chordata</taxon>
        <taxon>Craniata</taxon>
        <taxon>Vertebrata</taxon>
        <taxon>Euteleostomi</taxon>
        <taxon>Mammalia</taxon>
        <taxon>Eutheria</taxon>
        <taxon>Laurasiatheria</taxon>
        <taxon>Artiodactyla</taxon>
        <taxon>Suina</taxon>
        <taxon>Suidae</taxon>
        <taxon>Sus</taxon>
    </lineage>
</organism>
<dbReference type="Proteomes" id="UP000694720">
    <property type="component" value="Unplaced"/>
</dbReference>
<dbReference type="Proteomes" id="UP000694728">
    <property type="component" value="Unplaced"/>
</dbReference>
<dbReference type="Ensembl" id="ENSSSCT00035078599.1">
    <property type="protein sequence ID" value="ENSSSCP00035032215.1"/>
    <property type="gene ID" value="ENSSSCG00035058717.1"/>
</dbReference>
<evidence type="ECO:0000259" key="9">
    <source>
        <dbReference type="Pfam" id="PF19314"/>
    </source>
</evidence>
<feature type="region of interest" description="Disordered" evidence="8">
    <location>
        <begin position="512"/>
        <end position="542"/>
    </location>
</feature>
<dbReference type="Ensembl" id="ENSSSCT00015099322.1">
    <property type="protein sequence ID" value="ENSSSCP00015041049.1"/>
    <property type="gene ID" value="ENSSSCG00015073818.1"/>
</dbReference>
<feature type="compositionally biased region" description="Gly residues" evidence="8">
    <location>
        <begin position="693"/>
        <end position="704"/>
    </location>
</feature>
<dbReference type="PANTHER" id="PTHR21705">
    <property type="entry name" value="RAI16 PROTEIN-RELATED"/>
    <property type="match status" value="1"/>
</dbReference>
<dbReference type="InterPro" id="IPR045668">
    <property type="entry name" value="FHIP_KELAA_motif"/>
</dbReference>
<dbReference type="InterPro" id="IPR045669">
    <property type="entry name" value="FHIP_C"/>
</dbReference>
<dbReference type="Ensembl" id="ENSSSCT00045045415.1">
    <property type="protein sequence ID" value="ENSSSCP00045031509.1"/>
    <property type="gene ID" value="ENSSSCG00045026666.1"/>
</dbReference>
<evidence type="ECO:0000256" key="2">
    <source>
        <dbReference type="ARBA" id="ARBA00022927"/>
    </source>
</evidence>
<dbReference type="PANTHER" id="PTHR21705:SF4">
    <property type="entry name" value="FHF COMPLEX SUBUNIT HOOK-INTERACTING PROTEIN 1B"/>
    <property type="match status" value="1"/>
</dbReference>
<feature type="compositionally biased region" description="Low complexity" evidence="8">
    <location>
        <begin position="482"/>
        <end position="496"/>
    </location>
</feature>
<sequence>MERMNWLSRLASRGPGHRAPQGASLQTPVMADPETCLMVLKNHWSQVVRILERQGPRAAPGGADDLSAVRNHTYQMLTLLAEDRASPSAPTAPGPLLEFALREDLLTRVLAWQLQWDEFGDGVEERRAEQLKLFEMLVSEARQPLLRHGPVREALLVLLDACGRPVPSSPALDEGLVLLLSQLCVCLAREPSLLEFFLQPPPEPGAAPRLLLFSRLVPFVHREGTLGQQARDALLLLMALSAGSPTVGHYIADHSYFCPVLATGLSALYSSLPRKIEVPGDDWHCLRREDWLGVPALALFLSSLEFCNAVIQVAHPLVQKQLVDYIHNGFLVPVMGPALHKTSVEEMIASTAYLELFLRSISEPALLRTFLRFLLLHRHDTHTILDTLVARIGSNSRLCMVSLSLFRTLLNLSCEDVLLQLVLRYLVPCNHVMLSQKPAVRDVDLYGRAADKFLSLIPRCCRHRAPSPPRPEHASWARGPGSPSVDSSSVVTVPRPSTPSRLALFLRQQSLGGSEAPAPAPRSPGLAASPASSPGRRPSPAEEPGPFMAVLFAKLENMLQNSVYVNFLLTGLVAQLACHPQPLLRSFLLNTNMVFQPSVKSLLQVLGSVKNKIESFAASQEDFPALLSKAKKYLVARGKLDWTEGSAAGPAPRRSDSLVKSRRPSLGELLLRHAHSPTRARQAAQLGIQPGRDSGGLGLGGGSPGASTPVLPPRGGTPERQGEALRVKNAVYCAVIFPEFLKELAAISQAHAVTSPFLLDSSEEAPGPPVSGFGPLNP</sequence>
<evidence type="ECO:0000256" key="3">
    <source>
        <dbReference type="ARBA" id="ARBA00024336"/>
    </source>
</evidence>
<name>A0A8D1AH55_PIG</name>
<evidence type="ECO:0000256" key="4">
    <source>
        <dbReference type="ARBA" id="ARBA00040201"/>
    </source>
</evidence>
<evidence type="ECO:0000256" key="1">
    <source>
        <dbReference type="ARBA" id="ARBA00022448"/>
    </source>
</evidence>
<dbReference type="Proteomes" id="UP000694722">
    <property type="component" value="Unplaced"/>
</dbReference>
<dbReference type="Ensembl" id="ENSSSCT00060036360.1">
    <property type="protein sequence ID" value="ENSSSCP00060015475.1"/>
    <property type="gene ID" value="ENSSSCG00060026840.1"/>
</dbReference>
<dbReference type="Pfam" id="PF10257">
    <property type="entry name" value="RAI16-like"/>
    <property type="match status" value="1"/>
</dbReference>
<evidence type="ECO:0000313" key="11">
    <source>
        <dbReference type="Proteomes" id="UP000694720"/>
    </source>
</evidence>
<dbReference type="Proteomes" id="UP000694570">
    <property type="component" value="Unplaced"/>
</dbReference>
<dbReference type="Pfam" id="PF19311">
    <property type="entry name" value="KELAA"/>
    <property type="match status" value="1"/>
</dbReference>